<feature type="binding site" evidence="3">
    <location>
        <position position="83"/>
    </location>
    <ligand>
        <name>substrate</name>
    </ligand>
</feature>
<dbReference type="EC" id="2.5.1.-" evidence="3"/>
<comment type="subunit">
    <text evidence="3">Homodimer.</text>
</comment>
<accession>A0A9N7LSQ6</accession>
<feature type="active site" description="Proton acceptor" evidence="3">
    <location>
        <position position="82"/>
    </location>
</feature>
<keyword evidence="2 3" id="KW-0808">Transferase</keyword>
<feature type="binding site" evidence="3">
    <location>
        <position position="39"/>
    </location>
    <ligand>
        <name>substrate</name>
    </ligand>
</feature>
<dbReference type="SUPFAM" id="SSF64005">
    <property type="entry name" value="Undecaprenyl diphosphate synthase"/>
    <property type="match status" value="1"/>
</dbReference>
<dbReference type="Gene3D" id="3.40.1180.10">
    <property type="entry name" value="Decaprenyl diphosphate synthase-like"/>
    <property type="match status" value="1"/>
</dbReference>
<comment type="function">
    <text evidence="3">Catalyzes the condensation of isopentenyl diphosphate (IPP) with allylic pyrophosphates generating different type of terpenoids.</text>
</comment>
<dbReference type="CDD" id="cd00475">
    <property type="entry name" value="Cis_IPPS"/>
    <property type="match status" value="1"/>
</dbReference>
<sequence length="249" mass="27529">MQLSDPRTGIHADTKDRSDVTARRFPLNVAVCPDGNGRWAAQRGLSAMEGHLAGGEVAFNRVRDACELGLTQFSLYGFSTENWGRASAEVSGLMDIFSTLFDRGIQALEPLGIRLKVVGARVGLPHNVLDAIDRAEAATAHNGRMTLFVALNYGGRQEVLDAAERYTGGGPEAFHRLLYAPEMQDPDLVIRTGGDRRLSNGFLWESAYSELLFLDELWPDFTREHLENALIEFGQRVRTLGTSHREQSP</sequence>
<feature type="binding site" evidence="3">
    <location>
        <position position="34"/>
    </location>
    <ligand>
        <name>Mg(2+)</name>
        <dbReference type="ChEBI" id="CHEBI:18420"/>
    </ligand>
</feature>
<evidence type="ECO:0000256" key="2">
    <source>
        <dbReference type="ARBA" id="ARBA00022679"/>
    </source>
</evidence>
<evidence type="ECO:0000313" key="5">
    <source>
        <dbReference type="Proteomes" id="UP001058626"/>
    </source>
</evidence>
<dbReference type="HAMAP" id="MF_01139">
    <property type="entry name" value="ISPT"/>
    <property type="match status" value="1"/>
</dbReference>
<keyword evidence="3" id="KW-0479">Metal-binding</keyword>
<dbReference type="EMBL" id="AP026367">
    <property type="protein sequence ID" value="BDN82402.1"/>
    <property type="molecule type" value="Genomic_DNA"/>
</dbReference>
<proteinExistence type="inferred from homology"/>
<feature type="active site" evidence="3">
    <location>
        <position position="34"/>
    </location>
</feature>
<feature type="binding site" evidence="3">
    <location>
        <position position="51"/>
    </location>
    <ligand>
        <name>substrate</name>
    </ligand>
</feature>
<feature type="binding site" evidence="3">
    <location>
        <begin position="79"/>
        <end position="81"/>
    </location>
    <ligand>
        <name>substrate</name>
    </ligand>
</feature>
<dbReference type="GO" id="GO:0045547">
    <property type="term" value="F:ditrans,polycis-polyprenyl diphosphate synthase [(2E,6E)-farnesyl diphosphate specific] activity"/>
    <property type="evidence" value="ECO:0007669"/>
    <property type="project" value="TreeGrafter"/>
</dbReference>
<feature type="binding site" evidence="3">
    <location>
        <position position="85"/>
    </location>
    <ligand>
        <name>substrate</name>
    </ligand>
</feature>
<name>A0A9N7LSQ6_9MYCO</name>
<dbReference type="AlphaFoldDB" id="A0A9N7LSQ6"/>
<comment type="cofactor">
    <cofactor evidence="3">
        <name>Mg(2+)</name>
        <dbReference type="ChEBI" id="CHEBI:18420"/>
    </cofactor>
    <text evidence="3">Binds 2 magnesium ions per subunit.</text>
</comment>
<dbReference type="NCBIfam" id="TIGR00055">
    <property type="entry name" value="uppS"/>
    <property type="match status" value="1"/>
</dbReference>
<dbReference type="PANTHER" id="PTHR10291">
    <property type="entry name" value="DEHYDRODOLICHYL DIPHOSPHATE SYNTHASE FAMILY MEMBER"/>
    <property type="match status" value="1"/>
</dbReference>
<dbReference type="Pfam" id="PF01255">
    <property type="entry name" value="Prenyltransf"/>
    <property type="match status" value="1"/>
</dbReference>
<evidence type="ECO:0000256" key="1">
    <source>
        <dbReference type="ARBA" id="ARBA00005432"/>
    </source>
</evidence>
<feature type="binding site" evidence="3">
    <location>
        <begin position="35"/>
        <end position="38"/>
    </location>
    <ligand>
        <name>substrate</name>
    </ligand>
</feature>
<keyword evidence="3" id="KW-0460">Magnesium</keyword>
<organism evidence="4 5">
    <name type="scientific">Mycobacterium pseudoshottsii</name>
    <dbReference type="NCBI Taxonomy" id="265949"/>
    <lineage>
        <taxon>Bacteria</taxon>
        <taxon>Bacillati</taxon>
        <taxon>Actinomycetota</taxon>
        <taxon>Actinomycetes</taxon>
        <taxon>Mycobacteriales</taxon>
        <taxon>Mycobacteriaceae</taxon>
        <taxon>Mycobacterium</taxon>
        <taxon>Mycobacterium ulcerans group</taxon>
    </lineage>
</organism>
<reference evidence="4" key="1">
    <citation type="submission" date="2022-06" db="EMBL/GenBank/DDBJ databases">
        <title>Complete genome sequence of Mycobacterium pseudoshottsii NJB1907-Z4.</title>
        <authorList>
            <person name="Komine T."/>
            <person name="Fukano H."/>
            <person name="Wada S."/>
        </authorList>
    </citation>
    <scope>NUCLEOTIDE SEQUENCE</scope>
    <source>
        <strain evidence="4">NJB1907-Z4</strain>
    </source>
</reference>
<dbReference type="InterPro" id="IPR036424">
    <property type="entry name" value="UPP_synth-like_sf"/>
</dbReference>
<comment type="similarity">
    <text evidence="1 3">Belongs to the UPP synthase family.</text>
</comment>
<comment type="caution">
    <text evidence="3">Lacks conserved residue(s) required for the propagation of feature annotation.</text>
</comment>
<evidence type="ECO:0000256" key="3">
    <source>
        <dbReference type="HAMAP-Rule" id="MF_01139"/>
    </source>
</evidence>
<dbReference type="GO" id="GO:0000287">
    <property type="term" value="F:magnesium ion binding"/>
    <property type="evidence" value="ECO:0007669"/>
    <property type="project" value="UniProtKB-UniRule"/>
</dbReference>
<dbReference type="InterPro" id="IPR001441">
    <property type="entry name" value="UPP_synth-like"/>
</dbReference>
<feature type="binding site" evidence="3">
    <location>
        <begin position="197"/>
        <end position="199"/>
    </location>
    <ligand>
        <name>substrate</name>
    </ligand>
</feature>
<evidence type="ECO:0000313" key="4">
    <source>
        <dbReference type="EMBL" id="BDN82402.1"/>
    </source>
</evidence>
<protein>
    <recommendedName>
        <fullName evidence="3">Isoprenyl transferase</fullName>
        <ecNumber evidence="3">2.5.1.-</ecNumber>
    </recommendedName>
</protein>
<dbReference type="GO" id="GO:0016094">
    <property type="term" value="P:polyprenol biosynthetic process"/>
    <property type="evidence" value="ECO:0007669"/>
    <property type="project" value="TreeGrafter"/>
</dbReference>
<feature type="binding site" evidence="3">
    <location>
        <position position="210"/>
    </location>
    <ligand>
        <name>Mg(2+)</name>
        <dbReference type="ChEBI" id="CHEBI:18420"/>
    </ligand>
</feature>
<keyword evidence="5" id="KW-1185">Reference proteome</keyword>
<gene>
    <name evidence="4" type="primary">uppS_1</name>
    <name evidence="4" type="ORF">NJB1907Z4_C26170</name>
</gene>
<dbReference type="RefSeq" id="WP_020787543.1">
    <property type="nucleotide sequence ID" value="NZ_AP026367.1"/>
</dbReference>
<feature type="binding site" evidence="3">
    <location>
        <position position="191"/>
    </location>
    <ligand>
        <name>substrate</name>
    </ligand>
</feature>
<dbReference type="Proteomes" id="UP001058626">
    <property type="component" value="Chromosome"/>
</dbReference>
<dbReference type="PANTHER" id="PTHR10291:SF0">
    <property type="entry name" value="DEHYDRODOLICHYL DIPHOSPHATE SYNTHASE 2"/>
    <property type="match status" value="1"/>
</dbReference>